<proteinExistence type="predicted"/>
<accession>A0ABY1QEF1</accession>
<dbReference type="EMBL" id="FXUG01000011">
    <property type="protein sequence ID" value="SMP69102.1"/>
    <property type="molecule type" value="Genomic_DNA"/>
</dbReference>
<organism evidence="1 2">
    <name type="scientific">Neorhodopirellula lusitana</name>
    <dbReference type="NCBI Taxonomy" id="445327"/>
    <lineage>
        <taxon>Bacteria</taxon>
        <taxon>Pseudomonadati</taxon>
        <taxon>Planctomycetota</taxon>
        <taxon>Planctomycetia</taxon>
        <taxon>Pirellulales</taxon>
        <taxon>Pirellulaceae</taxon>
        <taxon>Neorhodopirellula</taxon>
    </lineage>
</organism>
<sequence length="116" mass="13174">MLYTDTKRVNTLASIVEWVARMAQSFDNPPLAARSQNHRHFGSGEEHSIARIFLHRSMCPQQGSMFPQQERDVAHFVSQLVQNLSGDEKIELQPLRNGKRILCSFQLLQVSLIGLA</sequence>
<evidence type="ECO:0000313" key="2">
    <source>
        <dbReference type="Proteomes" id="UP001158067"/>
    </source>
</evidence>
<name>A0ABY1QEF1_9BACT</name>
<gene>
    <name evidence="1" type="ORF">SAMN06265222_111177</name>
</gene>
<evidence type="ECO:0000313" key="1">
    <source>
        <dbReference type="EMBL" id="SMP69102.1"/>
    </source>
</evidence>
<reference evidence="1 2" key="1">
    <citation type="submission" date="2017-05" db="EMBL/GenBank/DDBJ databases">
        <authorList>
            <person name="Varghese N."/>
            <person name="Submissions S."/>
        </authorList>
    </citation>
    <scope>NUCLEOTIDE SEQUENCE [LARGE SCALE GENOMIC DNA]</scope>
    <source>
        <strain evidence="1 2">DSM 25457</strain>
    </source>
</reference>
<keyword evidence="2" id="KW-1185">Reference proteome</keyword>
<comment type="caution">
    <text evidence="1">The sequence shown here is derived from an EMBL/GenBank/DDBJ whole genome shotgun (WGS) entry which is preliminary data.</text>
</comment>
<dbReference type="Proteomes" id="UP001158067">
    <property type="component" value="Unassembled WGS sequence"/>
</dbReference>
<protein>
    <submittedName>
        <fullName evidence="1">Uncharacterized protein</fullName>
    </submittedName>
</protein>